<protein>
    <recommendedName>
        <fullName evidence="4">DUF3618 domain-containing protein</fullName>
    </recommendedName>
</protein>
<keyword evidence="3" id="KW-1185">Reference proteome</keyword>
<dbReference type="Proteomes" id="UP000193870">
    <property type="component" value="Unassembled WGS sequence"/>
</dbReference>
<dbReference type="AlphaFoldDB" id="A0A1Y5TJI4"/>
<reference evidence="2 3" key="1">
    <citation type="submission" date="2017-03" db="EMBL/GenBank/DDBJ databases">
        <authorList>
            <person name="Afonso C.L."/>
            <person name="Miller P.J."/>
            <person name="Scott M.A."/>
            <person name="Spackman E."/>
            <person name="Goraichik I."/>
            <person name="Dimitrov K.M."/>
            <person name="Suarez D.L."/>
            <person name="Swayne D.E."/>
        </authorList>
    </citation>
    <scope>NUCLEOTIDE SEQUENCE [LARGE SCALE GENOMIC DNA]</scope>
    <source>
        <strain evidence="2 3">CECT 7066</strain>
    </source>
</reference>
<evidence type="ECO:0008006" key="4">
    <source>
        <dbReference type="Google" id="ProtNLM"/>
    </source>
</evidence>
<feature type="compositionally biased region" description="Basic and acidic residues" evidence="1">
    <location>
        <begin position="164"/>
        <end position="202"/>
    </location>
</feature>
<dbReference type="STRING" id="315423.SAMN04488020_11358"/>
<sequence length="368" mass="39601">MSDTRKPDEIEREIEEHRDGLQSTLVELQETFSPDAIFRTISDNVGTQGGEIGRSIVLAARENPLALAVTGLGLGWLIFGHGPSADRIEANARRAGDSYNARRSGGGVSLGGGRDTEYGEGADAHIGTRGPTPRGEGPNWFSDNHGPSAGQRMRAGMHNAQRGASDRAGRARERSSEMAGRVRDRSADVRRRLSEGTEHLSEQARERIVAARERAILANEQAGRGMRRGADQAMDFFEEHPIVAGALAFAVGAAIAGGLPRSRYEDEYLGEESDHLYDEAERIFAEERAKAERVAGAALDEAKNVGKEVRDDASQATRDAKDQADRNTQGEGSAADAAVDRTEDAARRIADAAEEQADKENLGGRSQS</sequence>
<evidence type="ECO:0000256" key="1">
    <source>
        <dbReference type="SAM" id="MobiDB-lite"/>
    </source>
</evidence>
<accession>A0A1Y5TJI4</accession>
<proteinExistence type="predicted"/>
<evidence type="ECO:0000313" key="3">
    <source>
        <dbReference type="Proteomes" id="UP000193870"/>
    </source>
</evidence>
<evidence type="ECO:0000313" key="2">
    <source>
        <dbReference type="EMBL" id="SLN65462.1"/>
    </source>
</evidence>
<feature type="compositionally biased region" description="Basic and acidic residues" evidence="1">
    <location>
        <begin position="338"/>
        <end position="362"/>
    </location>
</feature>
<organism evidence="2 3">
    <name type="scientific">Palleronia marisminoris</name>
    <dbReference type="NCBI Taxonomy" id="315423"/>
    <lineage>
        <taxon>Bacteria</taxon>
        <taxon>Pseudomonadati</taxon>
        <taxon>Pseudomonadota</taxon>
        <taxon>Alphaproteobacteria</taxon>
        <taxon>Rhodobacterales</taxon>
        <taxon>Roseobacteraceae</taxon>
        <taxon>Palleronia</taxon>
    </lineage>
</organism>
<feature type="compositionally biased region" description="Basic and acidic residues" evidence="1">
    <location>
        <begin position="302"/>
        <end position="325"/>
    </location>
</feature>
<dbReference type="OrthoDB" id="7471221at2"/>
<feature type="region of interest" description="Disordered" evidence="1">
    <location>
        <begin position="302"/>
        <end position="368"/>
    </location>
</feature>
<feature type="region of interest" description="Disordered" evidence="1">
    <location>
        <begin position="97"/>
        <end position="202"/>
    </location>
</feature>
<dbReference type="EMBL" id="FWFV01000012">
    <property type="protein sequence ID" value="SLN65462.1"/>
    <property type="molecule type" value="Genomic_DNA"/>
</dbReference>
<dbReference type="Pfam" id="PF12277">
    <property type="entry name" value="DUF3618"/>
    <property type="match status" value="1"/>
</dbReference>
<feature type="compositionally biased region" description="Low complexity" evidence="1">
    <location>
        <begin position="127"/>
        <end position="138"/>
    </location>
</feature>
<gene>
    <name evidence="2" type="ORF">PAM7066_03264</name>
</gene>
<dbReference type="RefSeq" id="WP_085855233.1">
    <property type="nucleotide sequence ID" value="NZ_FOPF01000013.1"/>
</dbReference>
<dbReference type="InterPro" id="IPR022062">
    <property type="entry name" value="DUF3618"/>
</dbReference>
<name>A0A1Y5TJI4_9RHOB</name>
<feature type="compositionally biased region" description="Gly residues" evidence="1">
    <location>
        <begin position="104"/>
        <end position="113"/>
    </location>
</feature>